<dbReference type="InterPro" id="IPR029063">
    <property type="entry name" value="SAM-dependent_MTases_sf"/>
</dbReference>
<evidence type="ECO:0000256" key="6">
    <source>
        <dbReference type="SAM" id="MobiDB-lite"/>
    </source>
</evidence>
<feature type="compositionally biased region" description="Basic residues" evidence="6">
    <location>
        <begin position="248"/>
        <end position="266"/>
    </location>
</feature>
<evidence type="ECO:0000256" key="1">
    <source>
        <dbReference type="ARBA" id="ARBA00010086"/>
    </source>
</evidence>
<evidence type="ECO:0000313" key="7">
    <source>
        <dbReference type="EMBL" id="EUD65676.1"/>
    </source>
</evidence>
<reference evidence="7 8" key="1">
    <citation type="submission" date="2013-02" db="EMBL/GenBank/DDBJ databases">
        <title>The Genome Sequence of Plasmodium inui San Antonio 1.</title>
        <authorList>
            <consortium name="The Broad Institute Genome Sequencing Platform"/>
            <consortium name="The Broad Institute Genome Sequencing Center for Infectious Disease"/>
            <person name="Neafsey D."/>
            <person name="Cheeseman I."/>
            <person name="Volkman S."/>
            <person name="Adams J."/>
            <person name="Walker B."/>
            <person name="Young S.K."/>
            <person name="Zeng Q."/>
            <person name="Gargeya S."/>
            <person name="Fitzgerald M."/>
            <person name="Haas B."/>
            <person name="Abouelleil A."/>
            <person name="Alvarado L."/>
            <person name="Arachchi H.M."/>
            <person name="Berlin A.M."/>
            <person name="Chapman S.B."/>
            <person name="Dewar J."/>
            <person name="Goldberg J."/>
            <person name="Griggs A."/>
            <person name="Gujja S."/>
            <person name="Hansen M."/>
            <person name="Howarth C."/>
            <person name="Imamovic A."/>
            <person name="Larimer J."/>
            <person name="McCowan C."/>
            <person name="Murphy C."/>
            <person name="Neiman D."/>
            <person name="Pearson M."/>
            <person name="Priest M."/>
            <person name="Roberts A."/>
            <person name="Saif S."/>
            <person name="Shea T."/>
            <person name="Sisk P."/>
            <person name="Sykes S."/>
            <person name="Wortman J."/>
            <person name="Nusbaum C."/>
            <person name="Birren B."/>
        </authorList>
    </citation>
    <scope>NUCLEOTIDE SEQUENCE [LARGE SCALE GENOMIC DNA]</scope>
    <source>
        <strain evidence="7 8">San Antonio 1</strain>
    </source>
</reference>
<protein>
    <recommendedName>
        <fullName evidence="2">carnosine N-methyltransferase</fullName>
        <ecNumber evidence="2">2.1.1.22</ecNumber>
    </recommendedName>
</protein>
<feature type="compositionally biased region" description="Basic and acidic residues" evidence="6">
    <location>
        <begin position="228"/>
        <end position="245"/>
    </location>
</feature>
<accession>W7AK17</accession>
<name>W7AK17_9APIC</name>
<dbReference type="GO" id="GO:0030735">
    <property type="term" value="F:carnosine N-methyltransferase activity"/>
    <property type="evidence" value="ECO:0007669"/>
    <property type="project" value="UniProtKB-EC"/>
</dbReference>
<proteinExistence type="inferred from homology"/>
<comment type="similarity">
    <text evidence="1">Belongs to the carnosine N-methyltransferase family.</text>
</comment>
<feature type="compositionally biased region" description="Polar residues" evidence="6">
    <location>
        <begin position="215"/>
        <end position="227"/>
    </location>
</feature>
<gene>
    <name evidence="7" type="ORF">C922_03924</name>
</gene>
<dbReference type="RefSeq" id="XP_008817733.1">
    <property type="nucleotide sequence ID" value="XM_008819511.1"/>
</dbReference>
<dbReference type="SMART" id="SM01296">
    <property type="entry name" value="N2227"/>
    <property type="match status" value="1"/>
</dbReference>
<feature type="compositionally biased region" description="Low complexity" evidence="6">
    <location>
        <begin position="69"/>
        <end position="78"/>
    </location>
</feature>
<dbReference type="Pfam" id="PF07942">
    <property type="entry name" value="CARME"/>
    <property type="match status" value="1"/>
</dbReference>
<evidence type="ECO:0000256" key="2">
    <source>
        <dbReference type="ARBA" id="ARBA00012003"/>
    </source>
</evidence>
<dbReference type="PANTHER" id="PTHR12303">
    <property type="entry name" value="CARNOSINE N-METHYLTRANSFERASE"/>
    <property type="match status" value="1"/>
</dbReference>
<keyword evidence="5" id="KW-0949">S-adenosyl-L-methionine</keyword>
<feature type="region of interest" description="Disordered" evidence="6">
    <location>
        <begin position="495"/>
        <end position="569"/>
    </location>
</feature>
<feature type="region of interest" description="Disordered" evidence="6">
    <location>
        <begin position="69"/>
        <end position="89"/>
    </location>
</feature>
<evidence type="ECO:0000256" key="4">
    <source>
        <dbReference type="ARBA" id="ARBA00022679"/>
    </source>
</evidence>
<dbReference type="SUPFAM" id="SSF53335">
    <property type="entry name" value="S-adenosyl-L-methionine-dependent methyltransferases"/>
    <property type="match status" value="1"/>
</dbReference>
<keyword evidence="8" id="KW-1185">Reference proteome</keyword>
<dbReference type="OrthoDB" id="978at2759"/>
<dbReference type="InterPro" id="IPR012901">
    <property type="entry name" value="CARME"/>
</dbReference>
<dbReference type="EMBL" id="KI965477">
    <property type="protein sequence ID" value="EUD65676.1"/>
    <property type="molecule type" value="Genomic_DNA"/>
</dbReference>
<organism evidence="7 8">
    <name type="scientific">Plasmodium inui San Antonio 1</name>
    <dbReference type="NCBI Taxonomy" id="1237626"/>
    <lineage>
        <taxon>Eukaryota</taxon>
        <taxon>Sar</taxon>
        <taxon>Alveolata</taxon>
        <taxon>Apicomplexa</taxon>
        <taxon>Aconoidasida</taxon>
        <taxon>Haemosporida</taxon>
        <taxon>Plasmodiidae</taxon>
        <taxon>Plasmodium</taxon>
        <taxon>Plasmodium (Plasmodium)</taxon>
    </lineage>
</organism>
<dbReference type="EC" id="2.1.1.22" evidence="2"/>
<dbReference type="PANTHER" id="PTHR12303:SF6">
    <property type="entry name" value="CARNOSINE N-METHYLTRANSFERASE"/>
    <property type="match status" value="1"/>
</dbReference>
<feature type="region of interest" description="Disordered" evidence="6">
    <location>
        <begin position="195"/>
        <end position="266"/>
    </location>
</feature>
<feature type="region of interest" description="Disordered" evidence="6">
    <location>
        <begin position="375"/>
        <end position="481"/>
    </location>
</feature>
<feature type="compositionally biased region" description="Basic and acidic residues" evidence="6">
    <location>
        <begin position="516"/>
        <end position="529"/>
    </location>
</feature>
<dbReference type="GO" id="GO:0032259">
    <property type="term" value="P:methylation"/>
    <property type="evidence" value="ECO:0007669"/>
    <property type="project" value="UniProtKB-KW"/>
</dbReference>
<feature type="compositionally biased region" description="Pro residues" evidence="6">
    <location>
        <begin position="537"/>
        <end position="552"/>
    </location>
</feature>
<evidence type="ECO:0000256" key="3">
    <source>
        <dbReference type="ARBA" id="ARBA00022603"/>
    </source>
</evidence>
<keyword evidence="3" id="KW-0489">Methyltransferase</keyword>
<dbReference type="VEuPathDB" id="PlasmoDB:C922_03924"/>
<dbReference type="GeneID" id="20039198"/>
<feature type="compositionally biased region" description="Low complexity" evidence="6">
    <location>
        <begin position="464"/>
        <end position="478"/>
    </location>
</feature>
<sequence>MASGTDDENEANSLAGHCGHSGGSEVAVGNNSNLFGLAVEGCNPSGKSCSGGGLPRREESNGECICAGSPGRSSPGRSAPDKSDYRREDCTQDNTDMLGDEEERHFCNVCFSFLYYKKYCFYELLRIYRNVSSLTHEEKTLLTESIYCKLYKMYLAVLNNYFFILNILLPQISTHIILHLLAHTDQRGDMVIVEDSSSDGEERNGESVARIGSVRSGTEDATYSSNAEEGHSDGRSSVDGEEKTAQGKTRKKSIQRSKRAKRSKWGKRIPREEYTINEILDHLTEEEKEKIDREYNWHNLDARLLCKDNPIVILKEIRSKLMSAKENQGISREIQIELELNLERSTSVDYLDVGYSTGRATHHKDETGANLLSSSSLFPEEEGGKSHGGAKQQGGGKQKGDHSPPEQSHGVCPDEQLKEEPRKSLPFPEHYNRQYHKRQEKEEADIPNGKGKSEDILHGGGEVKGQSSGESKGQSNGEVNHEAYLADHRKHHSEYAFPRLDSPPEEMRLGEWGANDEPRGETAAPDREANVGGTPNSAPPSRDPPTGAPPSGTPLQGEHVPPGRRITSAYSPTLDEYNLLQNMSKVRSTLRQFVRDWSMEGKHERDGAYEPMLKSLDKYVPITDTYVPKVLCPGSGLGRLPYEVAKKGYRSQGNEFSYFMLLASNFILNYYNEKDSLKIQPYCLNTLNRKKRDDHLKAVTVPDINTYNKAILSTDFSMCAGELIEVYDKERGSFDAVLTCFFIDTAKNIFLYIRTFANILKPNSLWCNVGPLLYHYSEMTNELSIELSWEEIELIISKWFTFVEIEWIDNYYTTNVDSMMQVQYHCIFFCAIRNDVPVEDPPMGDPPQGG</sequence>
<dbReference type="AlphaFoldDB" id="W7AK17"/>
<evidence type="ECO:0000313" key="8">
    <source>
        <dbReference type="Proteomes" id="UP000030640"/>
    </source>
</evidence>
<keyword evidence="4" id="KW-0808">Transferase</keyword>
<dbReference type="Proteomes" id="UP000030640">
    <property type="component" value="Unassembled WGS sequence"/>
</dbReference>
<feature type="compositionally biased region" description="Basic and acidic residues" evidence="6">
    <location>
        <begin position="79"/>
        <end position="89"/>
    </location>
</feature>
<evidence type="ECO:0000256" key="5">
    <source>
        <dbReference type="ARBA" id="ARBA00022691"/>
    </source>
</evidence>